<dbReference type="KEGG" id="pco:PHACADRAFT_260328"/>
<evidence type="ECO:0000313" key="2">
    <source>
        <dbReference type="EMBL" id="EKM53798.1"/>
    </source>
</evidence>
<proteinExistence type="predicted"/>
<protein>
    <submittedName>
        <fullName evidence="2">Polysaccharide lyase family 14 protein</fullName>
    </submittedName>
</protein>
<dbReference type="HOGENOM" id="CLU_049744_0_1_1"/>
<dbReference type="STRING" id="650164.K5VQT4"/>
<sequence>MTAANVLFPIPHAQIVSGFTTAPAVSLAHVAHVALSDSNLGVHKVSRHSHDVVVPPYADSAHPAAWEAVFAQGSINPGNKTAPPGGFGFYMHGPETWRHELERCGGRQEVVMSYEVLFEDGWEWQRGGKLPGIYGGIGAFAYGCSGGRQESRCKCFDLRLMWRQGGKSELYAYIPLNDTNTAALLNVPQSHRNPDYGFSVGRGLWTFAPGHWTVVAERVRMNTVGHADGEIEVFIDGQSVLHATGLILRDTDAAESSVQGLHFQTFFGGSSEEWACPKDQKAWFTNVSGAILRAEPAHDEL</sequence>
<dbReference type="Gene3D" id="2.60.120.200">
    <property type="match status" value="1"/>
</dbReference>
<dbReference type="GO" id="GO:0016829">
    <property type="term" value="F:lyase activity"/>
    <property type="evidence" value="ECO:0007669"/>
    <property type="project" value="UniProtKB-KW"/>
</dbReference>
<evidence type="ECO:0000259" key="1">
    <source>
        <dbReference type="Pfam" id="PF21294"/>
    </source>
</evidence>
<name>K5VQT4_PHACS</name>
<dbReference type="InterPro" id="IPR048958">
    <property type="entry name" value="Polysacc_lyase_14"/>
</dbReference>
<dbReference type="PANTHER" id="PTHR40124:SF1">
    <property type="entry name" value="DISAGGREGATASE RELATED REPEAT PROTEIN"/>
    <property type="match status" value="1"/>
</dbReference>
<feature type="domain" description="Polysaccharide lyase 14" evidence="1">
    <location>
        <begin position="64"/>
        <end position="287"/>
    </location>
</feature>
<dbReference type="RefSeq" id="XP_007398475.1">
    <property type="nucleotide sequence ID" value="XM_007398413.1"/>
</dbReference>
<dbReference type="PANTHER" id="PTHR40124">
    <property type="match status" value="1"/>
</dbReference>
<dbReference type="Pfam" id="PF21294">
    <property type="entry name" value="Polysacc_lyase_14"/>
    <property type="match status" value="1"/>
</dbReference>
<keyword evidence="2" id="KW-0456">Lyase</keyword>
<dbReference type="Proteomes" id="UP000008370">
    <property type="component" value="Unassembled WGS sequence"/>
</dbReference>
<evidence type="ECO:0000313" key="3">
    <source>
        <dbReference type="Proteomes" id="UP000008370"/>
    </source>
</evidence>
<dbReference type="EMBL" id="JH930474">
    <property type="protein sequence ID" value="EKM53798.1"/>
    <property type="molecule type" value="Genomic_DNA"/>
</dbReference>
<dbReference type="AlphaFoldDB" id="K5VQT4"/>
<organism evidence="2 3">
    <name type="scientific">Phanerochaete carnosa (strain HHB-10118-sp)</name>
    <name type="common">White-rot fungus</name>
    <name type="synonym">Peniophora carnosa</name>
    <dbReference type="NCBI Taxonomy" id="650164"/>
    <lineage>
        <taxon>Eukaryota</taxon>
        <taxon>Fungi</taxon>
        <taxon>Dikarya</taxon>
        <taxon>Basidiomycota</taxon>
        <taxon>Agaricomycotina</taxon>
        <taxon>Agaricomycetes</taxon>
        <taxon>Polyporales</taxon>
        <taxon>Phanerochaetaceae</taxon>
        <taxon>Phanerochaete</taxon>
    </lineage>
</organism>
<dbReference type="GeneID" id="18917699"/>
<dbReference type="OrthoDB" id="3337916at2759"/>
<dbReference type="InParanoid" id="K5VQT4"/>
<gene>
    <name evidence="2" type="ORF">PHACADRAFT_260328</name>
</gene>
<keyword evidence="3" id="KW-1185">Reference proteome</keyword>
<accession>K5VQT4</accession>
<reference evidence="2 3" key="1">
    <citation type="journal article" date="2012" name="BMC Genomics">
        <title>Comparative genomics of the white-rot fungi, Phanerochaete carnosa and P. chrysosporium, to elucidate the genetic basis of the distinct wood types they colonize.</title>
        <authorList>
            <person name="Suzuki H."/>
            <person name="MacDonald J."/>
            <person name="Syed K."/>
            <person name="Salamov A."/>
            <person name="Hori C."/>
            <person name="Aerts A."/>
            <person name="Henrissat B."/>
            <person name="Wiebenga A."/>
            <person name="vanKuyk P.A."/>
            <person name="Barry K."/>
            <person name="Lindquist E."/>
            <person name="LaButti K."/>
            <person name="Lapidus A."/>
            <person name="Lucas S."/>
            <person name="Coutinho P."/>
            <person name="Gong Y."/>
            <person name="Samejima M."/>
            <person name="Mahadevan R."/>
            <person name="Abou-Zaid M."/>
            <person name="de Vries R.P."/>
            <person name="Igarashi K."/>
            <person name="Yadav J.S."/>
            <person name="Grigoriev I.V."/>
            <person name="Master E.R."/>
        </authorList>
    </citation>
    <scope>NUCLEOTIDE SEQUENCE [LARGE SCALE GENOMIC DNA]</scope>
    <source>
        <strain evidence="2 3">HHB-10118-sp</strain>
    </source>
</reference>